<sequence>MRHEKPYMIACLRPLSALILAGLLTACATSSNSGLGELPRTPNASIEQLLQQASQSKPEEAALLRLSAADLAYQQKDLARSTAILGQIPLESLKPAQQVFASTLNAELALARSKPKAALQALQHPSMQHLSELPVTQQVRTQRAKAQALAADGQVLAAAKERIYFAPLLEGPAVIENQEKIWTLVSSLPVDQLQPSANEGDLSGWLTLARITKTSPTLQQQQASIESWQQQNPEHPAAKHLPAALEKLKTLSQQPLTRIALLLPQQGQLANVARALQDGFLAAHFQAQQAGQNPPSIKLYDSTQVRSLDDFYRQAQADGVELVVGPLEKPLVKQLASREQLPITTLALNYSDNSQEGPAQLFQFGLAAEDEARAVASRAWGDGMRRAVALVPRGEWGDRVLAAFSQSWQSAGGSLIAAEHVDQPVQLAQQIADLLQLRQSEGRAQRLQGALGSQIATQPSRRQDIDFVFLAATPQQARQIKPTLAFQYAGDLPVYATSHLYTGTNNPTQDQDLNGIRFCETPWLLNPSDPTRQQVAAQWPQANGSMGRLYAMGVDAYRLAPRLPELKAVPSLQIDGLTGTLSLNPTQRIERQLQWAEFRNGQVQPLGTSSF</sequence>
<dbReference type="EMBL" id="RBSQ01000293">
    <property type="protein sequence ID" value="RMS61239.1"/>
    <property type="molecule type" value="Genomic_DNA"/>
</dbReference>
<dbReference type="Gene3D" id="3.40.50.2300">
    <property type="match status" value="2"/>
</dbReference>
<dbReference type="GO" id="GO:0031241">
    <property type="term" value="C:periplasmic side of cell outer membrane"/>
    <property type="evidence" value="ECO:0007669"/>
    <property type="project" value="TreeGrafter"/>
</dbReference>
<evidence type="ECO:0000256" key="3">
    <source>
        <dbReference type="ARBA" id="ARBA00022984"/>
    </source>
</evidence>
<keyword evidence="2" id="KW-0133">Cell shape</keyword>
<dbReference type="PANTHER" id="PTHR38038">
    <property type="entry name" value="PENICILLIN-BINDING PROTEIN ACTIVATOR LPOA"/>
    <property type="match status" value="1"/>
</dbReference>
<dbReference type="Gene3D" id="1.25.40.650">
    <property type="match status" value="1"/>
</dbReference>
<evidence type="ECO:0000256" key="7">
    <source>
        <dbReference type="ARBA" id="ARBA00023288"/>
    </source>
</evidence>
<gene>
    <name evidence="9" type="ORF">ALP65_03113</name>
</gene>
<evidence type="ECO:0008006" key="11">
    <source>
        <dbReference type="Google" id="ProtNLM"/>
    </source>
</evidence>
<dbReference type="PROSITE" id="PS51257">
    <property type="entry name" value="PROKAR_LIPOPROTEIN"/>
    <property type="match status" value="1"/>
</dbReference>
<dbReference type="InterPro" id="IPR028082">
    <property type="entry name" value="Peripla_BP_I"/>
</dbReference>
<reference evidence="9 10" key="1">
    <citation type="submission" date="2018-08" db="EMBL/GenBank/DDBJ databases">
        <title>Recombination of ecologically and evolutionarily significant loci maintains genetic cohesion in the Pseudomonas syringae species complex.</title>
        <authorList>
            <person name="Dillon M."/>
            <person name="Thakur S."/>
            <person name="Almeida R.N.D."/>
            <person name="Weir B.S."/>
            <person name="Guttman D.S."/>
        </authorList>
    </citation>
    <scope>NUCLEOTIDE SEQUENCE [LARGE SCALE GENOMIC DNA]</scope>
    <source>
        <strain evidence="9 10">ICMP 7846</strain>
    </source>
</reference>
<evidence type="ECO:0000256" key="6">
    <source>
        <dbReference type="ARBA" id="ARBA00023237"/>
    </source>
</evidence>
<feature type="signal peptide" evidence="8">
    <location>
        <begin position="1"/>
        <end position="26"/>
    </location>
</feature>
<dbReference type="Proteomes" id="UP000270834">
    <property type="component" value="Unassembled WGS sequence"/>
</dbReference>
<keyword evidence="4" id="KW-0472">Membrane</keyword>
<keyword evidence="7" id="KW-0449">Lipoprotein</keyword>
<dbReference type="GO" id="GO:0030234">
    <property type="term" value="F:enzyme regulator activity"/>
    <property type="evidence" value="ECO:0007669"/>
    <property type="project" value="TreeGrafter"/>
</dbReference>
<evidence type="ECO:0000256" key="8">
    <source>
        <dbReference type="SAM" id="SignalP"/>
    </source>
</evidence>
<keyword evidence="3" id="KW-0573">Peptidoglycan synthesis</keyword>
<dbReference type="SUPFAM" id="SSF53822">
    <property type="entry name" value="Periplasmic binding protein-like I"/>
    <property type="match status" value="1"/>
</dbReference>
<evidence type="ECO:0000256" key="5">
    <source>
        <dbReference type="ARBA" id="ARBA00023139"/>
    </source>
</evidence>
<evidence type="ECO:0000256" key="4">
    <source>
        <dbReference type="ARBA" id="ARBA00023136"/>
    </source>
</evidence>
<dbReference type="AlphaFoldDB" id="A0A0G5WEJ6"/>
<proteinExistence type="predicted"/>
<dbReference type="PANTHER" id="PTHR38038:SF1">
    <property type="entry name" value="PENICILLIN-BINDING PROTEIN ACTIVATOR LPOA"/>
    <property type="match status" value="1"/>
</dbReference>
<keyword evidence="5" id="KW-0564">Palmitate</keyword>
<evidence type="ECO:0000313" key="9">
    <source>
        <dbReference type="EMBL" id="RMS61239.1"/>
    </source>
</evidence>
<accession>A0A0G5WEJ6</accession>
<evidence type="ECO:0000256" key="1">
    <source>
        <dbReference type="ARBA" id="ARBA00022729"/>
    </source>
</evidence>
<evidence type="ECO:0000313" key="10">
    <source>
        <dbReference type="Proteomes" id="UP000270834"/>
    </source>
</evidence>
<dbReference type="InterPro" id="IPR007443">
    <property type="entry name" value="LpoA"/>
</dbReference>
<dbReference type="GO" id="GO:0009252">
    <property type="term" value="P:peptidoglycan biosynthetic process"/>
    <property type="evidence" value="ECO:0007669"/>
    <property type="project" value="UniProtKB-KW"/>
</dbReference>
<comment type="caution">
    <text evidence="9">The sequence shown here is derived from an EMBL/GenBank/DDBJ whole genome shotgun (WGS) entry which is preliminary data.</text>
</comment>
<dbReference type="Gene3D" id="1.25.40.10">
    <property type="entry name" value="Tetratricopeptide repeat domain"/>
    <property type="match status" value="1"/>
</dbReference>
<feature type="chain" id="PRO_5030007128" description="Penicillin-binding protein activator" evidence="8">
    <location>
        <begin position="27"/>
        <end position="611"/>
    </location>
</feature>
<dbReference type="CDD" id="cd06339">
    <property type="entry name" value="PBP1_YraM_LppC_lipoprotein-like"/>
    <property type="match status" value="1"/>
</dbReference>
<organism evidence="9 10">
    <name type="scientific">Pseudomonas aeruginosa</name>
    <dbReference type="NCBI Taxonomy" id="287"/>
    <lineage>
        <taxon>Bacteria</taxon>
        <taxon>Pseudomonadati</taxon>
        <taxon>Pseudomonadota</taxon>
        <taxon>Gammaproteobacteria</taxon>
        <taxon>Pseudomonadales</taxon>
        <taxon>Pseudomonadaceae</taxon>
        <taxon>Pseudomonas</taxon>
    </lineage>
</organism>
<keyword evidence="1 8" id="KW-0732">Signal</keyword>
<dbReference type="Pfam" id="PF04348">
    <property type="entry name" value="LppC"/>
    <property type="match status" value="1"/>
</dbReference>
<dbReference type="InterPro" id="IPR011990">
    <property type="entry name" value="TPR-like_helical_dom_sf"/>
</dbReference>
<name>A0A0G5WEJ6_PSEAI</name>
<keyword evidence="6" id="KW-0998">Cell outer membrane</keyword>
<protein>
    <recommendedName>
        <fullName evidence="11">Penicillin-binding protein activator</fullName>
    </recommendedName>
</protein>
<dbReference type="GO" id="GO:0008360">
    <property type="term" value="P:regulation of cell shape"/>
    <property type="evidence" value="ECO:0007669"/>
    <property type="project" value="UniProtKB-KW"/>
</dbReference>
<evidence type="ECO:0000256" key="2">
    <source>
        <dbReference type="ARBA" id="ARBA00022960"/>
    </source>
</evidence>